<keyword evidence="1" id="KW-0472">Membrane</keyword>
<organism evidence="2 3">
    <name type="scientific">Iningainema tapete BLCC-T55</name>
    <dbReference type="NCBI Taxonomy" id="2748662"/>
    <lineage>
        <taxon>Bacteria</taxon>
        <taxon>Bacillati</taxon>
        <taxon>Cyanobacteriota</taxon>
        <taxon>Cyanophyceae</taxon>
        <taxon>Nostocales</taxon>
        <taxon>Scytonemataceae</taxon>
        <taxon>Iningainema tapete</taxon>
    </lineage>
</organism>
<dbReference type="Pfam" id="PF12098">
    <property type="entry name" value="DUF3574"/>
    <property type="match status" value="1"/>
</dbReference>
<evidence type="ECO:0000313" key="3">
    <source>
        <dbReference type="Proteomes" id="UP000629098"/>
    </source>
</evidence>
<protein>
    <submittedName>
        <fullName evidence="2">DUF3574 domain-containing protein</fullName>
    </submittedName>
</protein>
<feature type="transmembrane region" description="Helical" evidence="1">
    <location>
        <begin position="12"/>
        <end position="31"/>
    </location>
</feature>
<comment type="caution">
    <text evidence="2">The sequence shown here is derived from an EMBL/GenBank/DDBJ whole genome shotgun (WGS) entry which is preliminary data.</text>
</comment>
<gene>
    <name evidence="2" type="ORF">ICL16_33570</name>
</gene>
<proteinExistence type="predicted"/>
<accession>A0A8J6Y0I5</accession>
<dbReference type="RefSeq" id="WP_190835896.1">
    <property type="nucleotide sequence ID" value="NZ_CAWPPI010000098.1"/>
</dbReference>
<keyword evidence="3" id="KW-1185">Reference proteome</keyword>
<reference evidence="2" key="1">
    <citation type="submission" date="2020-09" db="EMBL/GenBank/DDBJ databases">
        <title>Iningainema tapete sp. nov. (Scytonemataceae, Cyanobacteria) from greenhouses in central Florida (USA) produces two types of nodularin with biosynthetic potential for microcystin-LR and anabaenopeptins.</title>
        <authorList>
            <person name="Berthold D.E."/>
            <person name="Lefler F.W."/>
            <person name="Huang I.-S."/>
            <person name="Abdulla H."/>
            <person name="Zimba P.V."/>
            <person name="Laughinghouse H.D. IV."/>
        </authorList>
    </citation>
    <scope>NUCLEOTIDE SEQUENCE</scope>
    <source>
        <strain evidence="2">BLCCT55</strain>
    </source>
</reference>
<name>A0A8J6Y0I5_9CYAN</name>
<dbReference type="Proteomes" id="UP000629098">
    <property type="component" value="Unassembled WGS sequence"/>
</dbReference>
<sequence length="163" mass="18506">MARKIVQKSLNVLAITGLLFTPVCVNTLMIAQSPQQRETRSQLASQLTQKPIQASREKILTKDELYFGLSKPSGNMISEDEWQLFLRGVITPRFQDGLTVMDAYGQYLNGSGTLTREKTKLIVLIYENSPTKKSQIEEIVSRYKQTFQQESVLRVTSTVRVSF</sequence>
<keyword evidence="1" id="KW-1133">Transmembrane helix</keyword>
<dbReference type="InterPro" id="IPR021957">
    <property type="entry name" value="DUF3574"/>
</dbReference>
<keyword evidence="1" id="KW-0812">Transmembrane</keyword>
<evidence type="ECO:0000256" key="1">
    <source>
        <dbReference type="SAM" id="Phobius"/>
    </source>
</evidence>
<dbReference type="EMBL" id="JACXAE010000098">
    <property type="protein sequence ID" value="MBD2776848.1"/>
    <property type="molecule type" value="Genomic_DNA"/>
</dbReference>
<evidence type="ECO:0000313" key="2">
    <source>
        <dbReference type="EMBL" id="MBD2776848.1"/>
    </source>
</evidence>
<dbReference type="AlphaFoldDB" id="A0A8J6Y0I5"/>